<feature type="transmembrane region" description="Helical" evidence="1">
    <location>
        <begin position="73"/>
        <end position="91"/>
    </location>
</feature>
<keyword evidence="1" id="KW-1133">Transmembrane helix</keyword>
<organism evidence="2 3">
    <name type="scientific">Streptomyces sanyensis</name>
    <dbReference type="NCBI Taxonomy" id="568869"/>
    <lineage>
        <taxon>Bacteria</taxon>
        <taxon>Bacillati</taxon>
        <taxon>Actinomycetota</taxon>
        <taxon>Actinomycetes</taxon>
        <taxon>Kitasatosporales</taxon>
        <taxon>Streptomycetaceae</taxon>
        <taxon>Streptomyces</taxon>
    </lineage>
</organism>
<feature type="transmembrane region" description="Helical" evidence="1">
    <location>
        <begin position="97"/>
        <end position="116"/>
    </location>
</feature>
<dbReference type="Proteomes" id="UP001501147">
    <property type="component" value="Unassembled WGS sequence"/>
</dbReference>
<keyword evidence="1" id="KW-0812">Transmembrane</keyword>
<evidence type="ECO:0000313" key="3">
    <source>
        <dbReference type="Proteomes" id="UP001501147"/>
    </source>
</evidence>
<keyword evidence="1" id="KW-0472">Membrane</keyword>
<evidence type="ECO:0000313" key="2">
    <source>
        <dbReference type="EMBL" id="GAA4782663.1"/>
    </source>
</evidence>
<feature type="transmembrane region" description="Helical" evidence="1">
    <location>
        <begin position="47"/>
        <end position="66"/>
    </location>
</feature>
<keyword evidence="3" id="KW-1185">Reference proteome</keyword>
<reference evidence="3" key="1">
    <citation type="journal article" date="2019" name="Int. J. Syst. Evol. Microbiol.">
        <title>The Global Catalogue of Microorganisms (GCM) 10K type strain sequencing project: providing services to taxonomists for standard genome sequencing and annotation.</title>
        <authorList>
            <consortium name="The Broad Institute Genomics Platform"/>
            <consortium name="The Broad Institute Genome Sequencing Center for Infectious Disease"/>
            <person name="Wu L."/>
            <person name="Ma J."/>
        </authorList>
    </citation>
    <scope>NUCLEOTIDE SEQUENCE [LARGE SCALE GENOMIC DNA]</scope>
    <source>
        <strain evidence="3">JCM 18324</strain>
    </source>
</reference>
<proteinExistence type="predicted"/>
<sequence>MNQPPLTVRHPLAVAAPRIAPALATTALLVLGRVWNANGAEHSLGNAVLMTVLATAAAAAGVCSVLGRAGDGVLAGFAFATSGGLALAGVAGYADGLSLPLLLWAVATAVAYALAVRHWRAERRASAAFERRMTEKREDHGHAERIEAMRSRTRIEVAREGGAYALALAEAMTARATLPGYDPVVLGRGGLPRLPGGPGDRTGDEG</sequence>
<evidence type="ECO:0000256" key="1">
    <source>
        <dbReference type="SAM" id="Phobius"/>
    </source>
</evidence>
<accession>A0ABP9AMY8</accession>
<feature type="transmembrane region" description="Helical" evidence="1">
    <location>
        <begin position="12"/>
        <end position="35"/>
    </location>
</feature>
<protein>
    <submittedName>
        <fullName evidence="2">Uncharacterized protein</fullName>
    </submittedName>
</protein>
<gene>
    <name evidence="2" type="ORF">GCM10023329_35950</name>
</gene>
<name>A0ABP9AMY8_9ACTN</name>
<dbReference type="EMBL" id="BAABJV010000009">
    <property type="protein sequence ID" value="GAA4782663.1"/>
    <property type="molecule type" value="Genomic_DNA"/>
</dbReference>
<comment type="caution">
    <text evidence="2">The sequence shown here is derived from an EMBL/GenBank/DDBJ whole genome shotgun (WGS) entry which is preliminary data.</text>
</comment>
<dbReference type="RefSeq" id="WP_345614456.1">
    <property type="nucleotide sequence ID" value="NZ_BAABJV010000009.1"/>
</dbReference>